<gene>
    <name evidence="1" type="ORF">LP422_20990</name>
</gene>
<accession>A0AC61U433</accession>
<evidence type="ECO:0000313" key="2">
    <source>
        <dbReference type="Proteomes" id="UP001059663"/>
    </source>
</evidence>
<organism evidence="1 2">
    <name type="scientific">Janibacter limosus</name>
    <dbReference type="NCBI Taxonomy" id="53458"/>
    <lineage>
        <taxon>Bacteria</taxon>
        <taxon>Bacillati</taxon>
        <taxon>Actinomycetota</taxon>
        <taxon>Actinomycetes</taxon>
        <taxon>Micrococcales</taxon>
        <taxon>Intrasporangiaceae</taxon>
        <taxon>Janibacter</taxon>
    </lineage>
</organism>
<name>A0AC61U433_9MICO</name>
<reference evidence="1" key="1">
    <citation type="submission" date="2021-11" db="EMBL/GenBank/DDBJ databases">
        <title>Study of the species diversity of bacterial strains isolated from a unique natural object - Shulgan-Tash cave (Bashkiria).</title>
        <authorList>
            <person name="Sazanova A.L."/>
            <person name="Chirak E.R."/>
            <person name="Safronova V.I."/>
        </authorList>
    </citation>
    <scope>NUCLEOTIDE SEQUENCE</scope>
    <source>
        <strain evidence="1">P1</strain>
    </source>
</reference>
<dbReference type="Proteomes" id="UP001059663">
    <property type="component" value="Chromosome"/>
</dbReference>
<dbReference type="EMBL" id="CP087977">
    <property type="protein sequence ID" value="UUZ44745.1"/>
    <property type="molecule type" value="Genomic_DNA"/>
</dbReference>
<evidence type="ECO:0000313" key="1">
    <source>
        <dbReference type="EMBL" id="UUZ44745.1"/>
    </source>
</evidence>
<protein>
    <submittedName>
        <fullName evidence="1">Uncharacterized protein</fullName>
    </submittedName>
</protein>
<sequence length="139" mass="15113">MFTTADTEIVVHLEAQGTVVNKVSAEMRYSLRLPVEAVAARECVVCGVEFTPHTSQVKTCGRSCGGKSKGTPRMAAPTCPDCGRLTSGKRRCRECHSDHGTVQALLRKIGVPGNKHIPATYLRASVDQRRALLCRPARH</sequence>
<proteinExistence type="predicted"/>